<proteinExistence type="predicted"/>
<evidence type="ECO:0000313" key="1">
    <source>
        <dbReference type="EMBL" id="CAB4134792.1"/>
    </source>
</evidence>
<name>A0A6J5LMI8_9CAUD</name>
<organism evidence="1">
    <name type="scientific">uncultured Caudovirales phage</name>
    <dbReference type="NCBI Taxonomy" id="2100421"/>
    <lineage>
        <taxon>Viruses</taxon>
        <taxon>Duplodnaviria</taxon>
        <taxon>Heunggongvirae</taxon>
        <taxon>Uroviricota</taxon>
        <taxon>Caudoviricetes</taxon>
        <taxon>Peduoviridae</taxon>
        <taxon>Maltschvirus</taxon>
        <taxon>Maltschvirus maltsch</taxon>
    </lineage>
</organism>
<gene>
    <name evidence="1" type="ORF">UFOVP274_63</name>
</gene>
<dbReference type="EMBL" id="LR796296">
    <property type="protein sequence ID" value="CAB4134792.1"/>
    <property type="molecule type" value="Genomic_DNA"/>
</dbReference>
<protein>
    <submittedName>
        <fullName evidence="1">Uncharacterized protein</fullName>
    </submittedName>
</protein>
<accession>A0A6J5LMI8</accession>
<reference evidence="1" key="1">
    <citation type="submission" date="2020-04" db="EMBL/GenBank/DDBJ databases">
        <authorList>
            <person name="Chiriac C."/>
            <person name="Salcher M."/>
            <person name="Ghai R."/>
            <person name="Kavagutti S V."/>
        </authorList>
    </citation>
    <scope>NUCLEOTIDE SEQUENCE</scope>
</reference>
<sequence length="113" mass="12584">MNSGKKSRFKTVVPTMIYLPPKLKLALQTYAEKNKISGSKVASEGIAMRLNGDDDPFNRGFNEGLREAMKIVQGVEGARMMFPSGKSFGNLVCEAIDKYVREQTEYDKVTADE</sequence>